<name>A0A833RSK0_9HYME</name>
<comment type="caution">
    <text evidence="6">The sequence shown here is derived from an EMBL/GenBank/DDBJ whole genome shotgun (WGS) entry which is preliminary data.</text>
</comment>
<comment type="similarity">
    <text evidence="1">Belongs to the peptidase S28 family.</text>
</comment>
<dbReference type="PANTHER" id="PTHR11010:SF117">
    <property type="entry name" value="SERINE PROTEASE 16"/>
    <property type="match status" value="1"/>
</dbReference>
<dbReference type="GO" id="GO:0006508">
    <property type="term" value="P:proteolysis"/>
    <property type="evidence" value="ECO:0007669"/>
    <property type="project" value="UniProtKB-KW"/>
</dbReference>
<accession>A0A833RSK0</accession>
<dbReference type="Gene3D" id="3.40.50.1820">
    <property type="entry name" value="alpha/beta hydrolase"/>
    <property type="match status" value="1"/>
</dbReference>
<protein>
    <submittedName>
        <fullName evidence="6">Uncharacterized protein</fullName>
    </submittedName>
</protein>
<evidence type="ECO:0000256" key="1">
    <source>
        <dbReference type="ARBA" id="ARBA00011079"/>
    </source>
</evidence>
<evidence type="ECO:0000313" key="7">
    <source>
        <dbReference type="Proteomes" id="UP000655588"/>
    </source>
</evidence>
<evidence type="ECO:0000256" key="4">
    <source>
        <dbReference type="ARBA" id="ARBA00022801"/>
    </source>
</evidence>
<dbReference type="PANTHER" id="PTHR11010">
    <property type="entry name" value="PROTEASE S28 PRO-X CARBOXYPEPTIDASE-RELATED"/>
    <property type="match status" value="1"/>
</dbReference>
<gene>
    <name evidence="6" type="ORF">E2986_12130</name>
</gene>
<keyword evidence="7" id="KW-1185">Reference proteome</keyword>
<evidence type="ECO:0000256" key="3">
    <source>
        <dbReference type="ARBA" id="ARBA00022729"/>
    </source>
</evidence>
<organism evidence="6 7">
    <name type="scientific">Frieseomelitta varia</name>
    <dbReference type="NCBI Taxonomy" id="561572"/>
    <lineage>
        <taxon>Eukaryota</taxon>
        <taxon>Metazoa</taxon>
        <taxon>Ecdysozoa</taxon>
        <taxon>Arthropoda</taxon>
        <taxon>Hexapoda</taxon>
        <taxon>Insecta</taxon>
        <taxon>Pterygota</taxon>
        <taxon>Neoptera</taxon>
        <taxon>Endopterygota</taxon>
        <taxon>Hymenoptera</taxon>
        <taxon>Apocrita</taxon>
        <taxon>Aculeata</taxon>
        <taxon>Apoidea</taxon>
        <taxon>Anthophila</taxon>
        <taxon>Apidae</taxon>
        <taxon>Frieseomelitta</taxon>
    </lineage>
</organism>
<evidence type="ECO:0000256" key="5">
    <source>
        <dbReference type="ARBA" id="ARBA00023180"/>
    </source>
</evidence>
<dbReference type="GO" id="GO:0070008">
    <property type="term" value="F:serine-type exopeptidase activity"/>
    <property type="evidence" value="ECO:0007669"/>
    <property type="project" value="InterPro"/>
</dbReference>
<evidence type="ECO:0000256" key="2">
    <source>
        <dbReference type="ARBA" id="ARBA00022670"/>
    </source>
</evidence>
<keyword evidence="5" id="KW-0325">Glycoprotein</keyword>
<keyword evidence="3" id="KW-0732">Signal</keyword>
<keyword evidence="2" id="KW-0645">Protease</keyword>
<dbReference type="EMBL" id="WNWW01000273">
    <property type="protein sequence ID" value="KAF3427163.1"/>
    <property type="molecule type" value="Genomic_DNA"/>
</dbReference>
<dbReference type="GO" id="GO:0008239">
    <property type="term" value="F:dipeptidyl-peptidase activity"/>
    <property type="evidence" value="ECO:0007669"/>
    <property type="project" value="TreeGrafter"/>
</dbReference>
<dbReference type="AlphaFoldDB" id="A0A833RSK0"/>
<reference evidence="6" key="1">
    <citation type="submission" date="2019-11" db="EMBL/GenBank/DDBJ databases">
        <title>The nuclear and mitochondrial genomes of Frieseomelitta varia - a highly eusocial stingless bee (Meliponini) with a permanently sterile worker caste.</title>
        <authorList>
            <person name="Freitas F.C.P."/>
            <person name="Lourenco A.P."/>
            <person name="Nunes F.M.F."/>
            <person name="Paschoal A.R."/>
            <person name="Abreu F.C.P."/>
            <person name="Barbin F.O."/>
            <person name="Bataglia L."/>
            <person name="Cardoso-Junior C.A.M."/>
            <person name="Cervoni M.S."/>
            <person name="Silva S.R."/>
            <person name="Dalarmi F."/>
            <person name="Del Lama M.A."/>
            <person name="Depintor T.S."/>
            <person name="Ferreira K.M."/>
            <person name="Goria P.S."/>
            <person name="Jaskot M.C."/>
            <person name="Lago D.C."/>
            <person name="Luna-Lucena D."/>
            <person name="Moda L.M."/>
            <person name="Nascimento L."/>
            <person name="Pedrino M."/>
            <person name="Rabico F.O."/>
            <person name="Sanches F.C."/>
            <person name="Santos D.E."/>
            <person name="Santos C.G."/>
            <person name="Vieira J."/>
            <person name="Lopes T.F."/>
            <person name="Barchuk A.R."/>
            <person name="Hartfelder K."/>
            <person name="Simoes Z.L.P."/>
            <person name="Bitondi M.M.G."/>
            <person name="Pinheiro D.G."/>
        </authorList>
    </citation>
    <scope>NUCLEOTIDE SEQUENCE</scope>
    <source>
        <strain evidence="6">USP_RPSP 00005682</strain>
        <tissue evidence="6">Whole individual</tissue>
    </source>
</reference>
<evidence type="ECO:0000313" key="6">
    <source>
        <dbReference type="EMBL" id="KAF3427163.1"/>
    </source>
</evidence>
<dbReference type="InterPro" id="IPR008758">
    <property type="entry name" value="Peptidase_S28"/>
</dbReference>
<keyword evidence="4" id="KW-0378">Hydrolase</keyword>
<dbReference type="Pfam" id="PF05577">
    <property type="entry name" value="Peptidase_S28"/>
    <property type="match status" value="1"/>
</dbReference>
<dbReference type="InterPro" id="IPR029058">
    <property type="entry name" value="AB_hydrolase_fold"/>
</dbReference>
<sequence length="285" mass="32612">MVLSDLHGIRLLPNDKLKQNELWILIVVALFYGHLQRLVRRVFLRNELSSLLEDVLLATTRSMIFQHDGASPHYTREVKNFLNQTYSCWIGRDGKERLTTEVSKPHVSRFVFMGAYQRTRKDYGGIREIKNRHQLTFCSDVINSSSKLMYVGNEQDILNNTCNSVVLNALLGCTTNSGPSSIVYRRIYLSFCSYNNEFLNVRIKRTNVMYGGLRPDLRNVIFTNGNVDPWHALSVLQDLNTLSPAIFINGSSHCRDLYSDSDTDVQDLTQARAKVRKIIGSWISS</sequence>
<dbReference type="Proteomes" id="UP000655588">
    <property type="component" value="Unassembled WGS sequence"/>
</dbReference>
<proteinExistence type="inferred from homology"/>